<accession>A0A4C1YFA0</accession>
<evidence type="ECO:0000313" key="2">
    <source>
        <dbReference type="Proteomes" id="UP000299102"/>
    </source>
</evidence>
<keyword evidence="2" id="KW-1185">Reference proteome</keyword>
<name>A0A4C1YFA0_EUMVA</name>
<gene>
    <name evidence="1" type="ORF">EVAR_55086_1</name>
</gene>
<comment type="caution">
    <text evidence="1">The sequence shown here is derived from an EMBL/GenBank/DDBJ whole genome shotgun (WGS) entry which is preliminary data.</text>
</comment>
<dbReference type="Proteomes" id="UP000299102">
    <property type="component" value="Unassembled WGS sequence"/>
</dbReference>
<protein>
    <submittedName>
        <fullName evidence="1">Uncharacterized protein</fullName>
    </submittedName>
</protein>
<evidence type="ECO:0000313" key="1">
    <source>
        <dbReference type="EMBL" id="GBP74816.1"/>
    </source>
</evidence>
<sequence>MVMDNSTTKISMYTKSKILEGTEKGGENSGFGFFGMKRDAAGRMENFVTRLVTTIVNHPQSATDEGGRLDLQALEPEIVGGSEVEEACVSIARLK</sequence>
<reference evidence="1 2" key="1">
    <citation type="journal article" date="2019" name="Commun. Biol.">
        <title>The bagworm genome reveals a unique fibroin gene that provides high tensile strength.</title>
        <authorList>
            <person name="Kono N."/>
            <person name="Nakamura H."/>
            <person name="Ohtoshi R."/>
            <person name="Tomita M."/>
            <person name="Numata K."/>
            <person name="Arakawa K."/>
        </authorList>
    </citation>
    <scope>NUCLEOTIDE SEQUENCE [LARGE SCALE GENOMIC DNA]</scope>
</reference>
<dbReference type="EMBL" id="BGZK01001224">
    <property type="protein sequence ID" value="GBP74816.1"/>
    <property type="molecule type" value="Genomic_DNA"/>
</dbReference>
<dbReference type="AlphaFoldDB" id="A0A4C1YFA0"/>
<proteinExistence type="predicted"/>
<organism evidence="1 2">
    <name type="scientific">Eumeta variegata</name>
    <name type="common">Bagworm moth</name>
    <name type="synonym">Eumeta japonica</name>
    <dbReference type="NCBI Taxonomy" id="151549"/>
    <lineage>
        <taxon>Eukaryota</taxon>
        <taxon>Metazoa</taxon>
        <taxon>Ecdysozoa</taxon>
        <taxon>Arthropoda</taxon>
        <taxon>Hexapoda</taxon>
        <taxon>Insecta</taxon>
        <taxon>Pterygota</taxon>
        <taxon>Neoptera</taxon>
        <taxon>Endopterygota</taxon>
        <taxon>Lepidoptera</taxon>
        <taxon>Glossata</taxon>
        <taxon>Ditrysia</taxon>
        <taxon>Tineoidea</taxon>
        <taxon>Psychidae</taxon>
        <taxon>Oiketicinae</taxon>
        <taxon>Eumeta</taxon>
    </lineage>
</organism>